<protein>
    <recommendedName>
        <fullName evidence="6">Fe2OG dioxygenase domain-containing protein</fullName>
    </recommendedName>
</protein>
<dbReference type="GO" id="GO:0046872">
    <property type="term" value="F:metal ion binding"/>
    <property type="evidence" value="ECO:0007669"/>
    <property type="project" value="UniProtKB-KW"/>
</dbReference>
<gene>
    <name evidence="7" type="ORF">ACHAW5_008667</name>
</gene>
<evidence type="ECO:0000256" key="5">
    <source>
        <dbReference type="ARBA" id="ARBA00023004"/>
    </source>
</evidence>
<proteinExistence type="predicted"/>
<comment type="cofactor">
    <cofactor evidence="1">
        <name>L-ascorbate</name>
        <dbReference type="ChEBI" id="CHEBI:38290"/>
    </cofactor>
</comment>
<evidence type="ECO:0000259" key="6">
    <source>
        <dbReference type="PROSITE" id="PS51471"/>
    </source>
</evidence>
<dbReference type="InterPro" id="IPR006620">
    <property type="entry name" value="Pro_4_hyd_alph"/>
</dbReference>
<accession>A0ABD3PCM9</accession>
<dbReference type="AlphaFoldDB" id="A0ABD3PCM9"/>
<name>A0ABD3PCM9_9STRA</name>
<dbReference type="InterPro" id="IPR005123">
    <property type="entry name" value="Oxoglu/Fe-dep_dioxygenase_dom"/>
</dbReference>
<dbReference type="PANTHER" id="PTHR10869:SF235">
    <property type="entry name" value="PROCOLLAGEN-PROLINE 4-DIOXYGENASE"/>
    <property type="match status" value="1"/>
</dbReference>
<evidence type="ECO:0000313" key="8">
    <source>
        <dbReference type="Proteomes" id="UP001530315"/>
    </source>
</evidence>
<comment type="caution">
    <text evidence="7">The sequence shown here is derived from an EMBL/GenBank/DDBJ whole genome shotgun (WGS) entry which is preliminary data.</text>
</comment>
<keyword evidence="4" id="KW-0560">Oxidoreductase</keyword>
<keyword evidence="3" id="KW-0223">Dioxygenase</keyword>
<feature type="domain" description="Fe2OG dioxygenase" evidence="6">
    <location>
        <begin position="156"/>
        <end position="258"/>
    </location>
</feature>
<keyword evidence="5" id="KW-0408">Iron</keyword>
<keyword evidence="2" id="KW-0479">Metal-binding</keyword>
<keyword evidence="8" id="KW-1185">Reference proteome</keyword>
<dbReference type="PROSITE" id="PS51471">
    <property type="entry name" value="FE2OG_OXY"/>
    <property type="match status" value="1"/>
</dbReference>
<dbReference type="EMBL" id="JALLAZ020000870">
    <property type="protein sequence ID" value="KAL3785803.1"/>
    <property type="molecule type" value="Genomic_DNA"/>
</dbReference>
<dbReference type="GO" id="GO:0051213">
    <property type="term" value="F:dioxygenase activity"/>
    <property type="evidence" value="ECO:0007669"/>
    <property type="project" value="UniProtKB-KW"/>
</dbReference>
<dbReference type="Proteomes" id="UP001530315">
    <property type="component" value="Unassembled WGS sequence"/>
</dbReference>
<reference evidence="7 8" key="1">
    <citation type="submission" date="2024-10" db="EMBL/GenBank/DDBJ databases">
        <title>Updated reference genomes for cyclostephanoid diatoms.</title>
        <authorList>
            <person name="Roberts W.R."/>
            <person name="Alverson A.J."/>
        </authorList>
    </citation>
    <scope>NUCLEOTIDE SEQUENCE [LARGE SCALE GENOMIC DNA]</scope>
    <source>
        <strain evidence="7 8">AJA276-08</strain>
    </source>
</reference>
<dbReference type="InterPro" id="IPR044862">
    <property type="entry name" value="Pro_4_hyd_alph_FE2OG_OXY"/>
</dbReference>
<dbReference type="Gene3D" id="2.60.120.620">
    <property type="entry name" value="q2cbj1_9rhob like domain"/>
    <property type="match status" value="1"/>
</dbReference>
<dbReference type="PANTHER" id="PTHR10869">
    <property type="entry name" value="PROLYL 4-HYDROXYLASE ALPHA SUBUNIT"/>
    <property type="match status" value="1"/>
</dbReference>
<evidence type="ECO:0000256" key="3">
    <source>
        <dbReference type="ARBA" id="ARBA00022964"/>
    </source>
</evidence>
<sequence>MRCPIDESTNIFKPGDMNAMFERMLEEAGHDVASFSKDNLPTGGSVPGIGELTVITSPYHDPSTYPRDDDEEEEEISPLPWVVSINGFLSDEECNRLIELGESKGYRRSRVGVTVFKEDKTRTSHNTFCDKVCAKDPIVKRVLERMANLTGIPYDNYEGMQLVRYEPGQFYEQHHDEVGIKKYSGPRILTIFLYLNDVLGGGGTEFHYLNFTATPKKGSALIWPSMLDSLEGRDEWTWHEALPVEKGFKYGANAWIRLRDFQNAKCRQTI</sequence>
<dbReference type="InterPro" id="IPR045054">
    <property type="entry name" value="P4HA-like"/>
</dbReference>
<evidence type="ECO:0000256" key="2">
    <source>
        <dbReference type="ARBA" id="ARBA00022723"/>
    </source>
</evidence>
<evidence type="ECO:0000256" key="4">
    <source>
        <dbReference type="ARBA" id="ARBA00023002"/>
    </source>
</evidence>
<dbReference type="Pfam" id="PF13640">
    <property type="entry name" value="2OG-FeII_Oxy_3"/>
    <property type="match status" value="1"/>
</dbReference>
<organism evidence="7 8">
    <name type="scientific">Stephanodiscus triporus</name>
    <dbReference type="NCBI Taxonomy" id="2934178"/>
    <lineage>
        <taxon>Eukaryota</taxon>
        <taxon>Sar</taxon>
        <taxon>Stramenopiles</taxon>
        <taxon>Ochrophyta</taxon>
        <taxon>Bacillariophyta</taxon>
        <taxon>Coscinodiscophyceae</taxon>
        <taxon>Thalassiosirophycidae</taxon>
        <taxon>Stephanodiscales</taxon>
        <taxon>Stephanodiscaceae</taxon>
        <taxon>Stephanodiscus</taxon>
    </lineage>
</organism>
<dbReference type="SMART" id="SM00702">
    <property type="entry name" value="P4Hc"/>
    <property type="match status" value="1"/>
</dbReference>
<evidence type="ECO:0000313" key="7">
    <source>
        <dbReference type="EMBL" id="KAL3785803.1"/>
    </source>
</evidence>
<evidence type="ECO:0000256" key="1">
    <source>
        <dbReference type="ARBA" id="ARBA00001961"/>
    </source>
</evidence>